<reference evidence="4" key="1">
    <citation type="journal article" date="2019" name="Int. J. Syst. Evol. Microbiol.">
        <title>The Global Catalogue of Microorganisms (GCM) 10K type strain sequencing project: providing services to taxonomists for standard genome sequencing and annotation.</title>
        <authorList>
            <consortium name="The Broad Institute Genomics Platform"/>
            <consortium name="The Broad Institute Genome Sequencing Center for Infectious Disease"/>
            <person name="Wu L."/>
            <person name="Ma J."/>
        </authorList>
    </citation>
    <scope>NUCLEOTIDE SEQUENCE [LARGE SCALE GENOMIC DNA]</scope>
    <source>
        <strain evidence="4">CGMCC 4.7317</strain>
    </source>
</reference>
<protein>
    <submittedName>
        <fullName evidence="3">Phytoene/squalene synthase family protein</fullName>
    </submittedName>
</protein>
<name>A0ABW1T4H2_9ACTN</name>
<dbReference type="InterPro" id="IPR044843">
    <property type="entry name" value="Trans_IPPS_bact-type"/>
</dbReference>
<accession>A0ABW1T4H2</accession>
<proteinExistence type="predicted"/>
<dbReference type="Pfam" id="PF00494">
    <property type="entry name" value="SQS_PSY"/>
    <property type="match status" value="1"/>
</dbReference>
<evidence type="ECO:0000313" key="4">
    <source>
        <dbReference type="Proteomes" id="UP001596138"/>
    </source>
</evidence>
<sequence length="318" mass="36003">MSSRDLDRAGITDPEMRASYERCRELNAQHGKTYYLATLLLPPAKRPYVHALYGFARYADEIVDDLASTLSDEQKADWLRSWGEQFFADLRRGASDDPVCKAVVDTVQRWDIPVEHFEAFLHSMTMDLTITEYATYDDLYEYVYGSAAVIGLQMVPILEPSAPEAYERAKDLGVAFQLANFVRDVGEDLDRGRVYLPLDDLARFGVTRADLEKRMLTPSIRSALEFQIARVRALEEESRAGIALLHPSSQPCIEAARILYCGIVDAVEEIDYEVFTRRATVSQRRRLAVALPAWNQARRARRKYGEGHPHGLHSPASA</sequence>
<dbReference type="InterPro" id="IPR033904">
    <property type="entry name" value="Trans_IPPS_HH"/>
</dbReference>
<dbReference type="InterPro" id="IPR019845">
    <property type="entry name" value="Squalene/phytoene_synthase_CS"/>
</dbReference>
<keyword evidence="4" id="KW-1185">Reference proteome</keyword>
<dbReference type="InterPro" id="IPR008949">
    <property type="entry name" value="Isoprenoid_synthase_dom_sf"/>
</dbReference>
<gene>
    <name evidence="3" type="ORF">ACFQGU_12810</name>
</gene>
<dbReference type="SFLD" id="SFLDG01018">
    <property type="entry name" value="Squalene/Phytoene_Synthase_Lik"/>
    <property type="match status" value="1"/>
</dbReference>
<organism evidence="3 4">
    <name type="scientific">Longivirga aurantiaca</name>
    <dbReference type="NCBI Taxonomy" id="1837743"/>
    <lineage>
        <taxon>Bacteria</taxon>
        <taxon>Bacillati</taxon>
        <taxon>Actinomycetota</taxon>
        <taxon>Actinomycetes</taxon>
        <taxon>Sporichthyales</taxon>
        <taxon>Sporichthyaceae</taxon>
        <taxon>Longivirga</taxon>
    </lineage>
</organism>
<keyword evidence="2" id="KW-0808">Transferase</keyword>
<dbReference type="EMBL" id="JBHSTI010000008">
    <property type="protein sequence ID" value="MFC6238762.1"/>
    <property type="molecule type" value="Genomic_DNA"/>
</dbReference>
<dbReference type="SFLD" id="SFLDG01212">
    <property type="entry name" value="Phytoene_synthase_like"/>
    <property type="match status" value="1"/>
</dbReference>
<evidence type="ECO:0000256" key="2">
    <source>
        <dbReference type="ARBA" id="ARBA00022679"/>
    </source>
</evidence>
<comment type="pathway">
    <text evidence="1">Carotenoid biosynthesis; phytoene biosynthesis.</text>
</comment>
<dbReference type="SFLD" id="SFLDS00005">
    <property type="entry name" value="Isoprenoid_Synthase_Type_I"/>
    <property type="match status" value="1"/>
</dbReference>
<comment type="caution">
    <text evidence="3">The sequence shown here is derived from an EMBL/GenBank/DDBJ whole genome shotgun (WGS) entry which is preliminary data.</text>
</comment>
<dbReference type="InterPro" id="IPR002060">
    <property type="entry name" value="Squ/phyt_synthse"/>
</dbReference>
<dbReference type="CDD" id="cd00683">
    <property type="entry name" value="Trans_IPPS_HH"/>
    <property type="match status" value="1"/>
</dbReference>
<dbReference type="Gene3D" id="1.10.600.10">
    <property type="entry name" value="Farnesyl Diphosphate Synthase"/>
    <property type="match status" value="1"/>
</dbReference>
<dbReference type="PROSITE" id="PS01045">
    <property type="entry name" value="SQUALEN_PHYTOEN_SYN_2"/>
    <property type="match status" value="1"/>
</dbReference>
<evidence type="ECO:0000313" key="3">
    <source>
        <dbReference type="EMBL" id="MFC6238762.1"/>
    </source>
</evidence>
<dbReference type="Proteomes" id="UP001596138">
    <property type="component" value="Unassembled WGS sequence"/>
</dbReference>
<dbReference type="PANTHER" id="PTHR31480">
    <property type="entry name" value="BIFUNCTIONAL LYCOPENE CYCLASE/PHYTOENE SYNTHASE"/>
    <property type="match status" value="1"/>
</dbReference>
<dbReference type="SUPFAM" id="SSF48576">
    <property type="entry name" value="Terpenoid synthases"/>
    <property type="match status" value="1"/>
</dbReference>
<dbReference type="RefSeq" id="WP_386767253.1">
    <property type="nucleotide sequence ID" value="NZ_JBHSTI010000008.1"/>
</dbReference>
<evidence type="ECO:0000256" key="1">
    <source>
        <dbReference type="ARBA" id="ARBA00004684"/>
    </source>
</evidence>